<protein>
    <submittedName>
        <fullName evidence="1">Uncharacterized protein</fullName>
    </submittedName>
</protein>
<reference evidence="1" key="1">
    <citation type="journal article" date="2020" name="ISME J.">
        <title>Gammaproteobacteria mediating utilization of methyl-, sulfur- and petroleum organic compounds in deep ocean hydrothermal plumes.</title>
        <authorList>
            <person name="Zhou Z."/>
            <person name="Liu Y."/>
            <person name="Pan J."/>
            <person name="Cron B.R."/>
            <person name="Toner B.M."/>
            <person name="Anantharaman K."/>
            <person name="Breier J.A."/>
            <person name="Dick G.J."/>
            <person name="Li M."/>
        </authorList>
    </citation>
    <scope>NUCLEOTIDE SEQUENCE</scope>
    <source>
        <strain evidence="1">SZUA-1385</strain>
    </source>
</reference>
<dbReference type="EMBL" id="DQSV01000027">
    <property type="protein sequence ID" value="HIP16933.1"/>
    <property type="molecule type" value="Genomic_DNA"/>
</dbReference>
<name>A0A832YRL9_9EURY</name>
<dbReference type="AlphaFoldDB" id="A0A832YRL9"/>
<feature type="non-terminal residue" evidence="1">
    <location>
        <position position="403"/>
    </location>
</feature>
<gene>
    <name evidence="1" type="ORF">EYG76_01320</name>
</gene>
<sequence>MSVIGPNTPGAGVEIPISRYIAGVTDNFPRVNRNRIVEVSIAGRERIDILPVNLTSDRRLEGGYIEFRIPGITGRFLDLSKISLEVKLSLLKTGNVKLEADDYLNLVNGAGNTLFKSVQVYIGDRLVESNPFFNYSSYIKLLSTFKKSNIDTIGNLGYLFNEKKIEDTYIAASFTGGTAELKERINNLKTNGLHLNFPLMLDVSSLEQFLLDNIPVRIRLELASNNWAINTHQVTADYKLQIDDAKLWIDRIIPNTNALLSLNSSLGKGNKSVDYMFSRTLYKTYVVSANQTSHIIDLPWNQIIPDKLYLCMTDLASFSGNFNRNPLYFQHADVTNIQVQINGVPLYNISAKFPHQTAQAYYETCSALGLGYDHLLTFEGFKNGGTLFVFDFSNEQLDDMLPL</sequence>
<proteinExistence type="predicted"/>
<organism evidence="1 2">
    <name type="scientific">Methanothermococcus okinawensis</name>
    <dbReference type="NCBI Taxonomy" id="155863"/>
    <lineage>
        <taxon>Archaea</taxon>
        <taxon>Methanobacteriati</taxon>
        <taxon>Methanobacteriota</taxon>
        <taxon>Methanomada group</taxon>
        <taxon>Methanococci</taxon>
        <taxon>Methanococcales</taxon>
        <taxon>Methanococcaceae</taxon>
        <taxon>Methanothermococcus</taxon>
    </lineage>
</organism>
<dbReference type="Proteomes" id="UP000605144">
    <property type="component" value="Unassembled WGS sequence"/>
</dbReference>
<accession>A0A832YRL9</accession>
<dbReference type="PANTHER" id="PTHR36159:SF1">
    <property type="entry name" value="RETROVIRUS-RELATED POL POLYPROTEIN FROM TRANSPOSON 412-LIKE PROTEIN"/>
    <property type="match status" value="1"/>
</dbReference>
<comment type="caution">
    <text evidence="1">The sequence shown here is derived from an EMBL/GenBank/DDBJ whole genome shotgun (WGS) entry which is preliminary data.</text>
</comment>
<evidence type="ECO:0000313" key="1">
    <source>
        <dbReference type="EMBL" id="HIP16933.1"/>
    </source>
</evidence>
<dbReference type="PANTHER" id="PTHR36159">
    <property type="entry name" value="PROTEIN CBG23766"/>
    <property type="match status" value="1"/>
</dbReference>
<evidence type="ECO:0000313" key="2">
    <source>
        <dbReference type="Proteomes" id="UP000605144"/>
    </source>
</evidence>